<reference evidence="2 3" key="1">
    <citation type="submission" date="2010-03" db="EMBL/GenBank/DDBJ databases">
        <title>The genome sequence of Eubacterium siraeum V10Sc8a.</title>
        <authorList>
            <consortium name="metaHIT consortium -- http://www.metahit.eu/"/>
            <person name="Pajon A."/>
            <person name="Turner K."/>
            <person name="Parkhill J."/>
            <person name="Duncan S."/>
            <person name="Flint H."/>
        </authorList>
    </citation>
    <scope>NUCLEOTIDE SEQUENCE [LARGE SCALE GENOMIC DNA]</scope>
    <source>
        <strain evidence="2 3">V10Sc8a</strain>
    </source>
</reference>
<dbReference type="AlphaFoldDB" id="D4MIX5"/>
<proteinExistence type="predicted"/>
<feature type="compositionally biased region" description="Polar residues" evidence="1">
    <location>
        <begin position="32"/>
        <end position="45"/>
    </location>
</feature>
<organism evidence="2 3">
    <name type="scientific">[Eubacterium] siraeum V10Sc8a</name>
    <dbReference type="NCBI Taxonomy" id="717961"/>
    <lineage>
        <taxon>Bacteria</taxon>
        <taxon>Bacillati</taxon>
        <taxon>Bacillota</taxon>
        <taxon>Clostridia</taxon>
        <taxon>Eubacteriales</taxon>
        <taxon>Oscillospiraceae</taxon>
        <taxon>Oscillospiraceae incertae sedis</taxon>
    </lineage>
</organism>
<dbReference type="KEGG" id="esr:ES1_05890"/>
<dbReference type="Proteomes" id="UP000007050">
    <property type="component" value="Chromosome"/>
</dbReference>
<reference evidence="2 3" key="2">
    <citation type="submission" date="2010-03" db="EMBL/GenBank/DDBJ databases">
        <authorList>
            <person name="Pajon A."/>
        </authorList>
    </citation>
    <scope>NUCLEOTIDE SEQUENCE [LARGE SCALE GENOMIC DNA]</scope>
    <source>
        <strain evidence="2 3">V10Sc8a</strain>
    </source>
</reference>
<dbReference type="BioCyc" id="ESIR717961:G136L-474-MONOMER"/>
<protein>
    <submittedName>
        <fullName evidence="2">Uncharacterized protein</fullName>
    </submittedName>
</protein>
<accession>D4MIX5</accession>
<feature type="region of interest" description="Disordered" evidence="1">
    <location>
        <begin position="26"/>
        <end position="45"/>
    </location>
</feature>
<dbReference type="EMBL" id="FP929059">
    <property type="protein sequence ID" value="CBL33708.1"/>
    <property type="molecule type" value="Genomic_DNA"/>
</dbReference>
<sequence>MVRVMVRGETVEVLLRRLWGWKGSVQREGQAHSPTKSECDSSNAKPYKHTQTLALRKVGGIVRVREGW</sequence>
<evidence type="ECO:0000313" key="2">
    <source>
        <dbReference type="EMBL" id="CBL33708.1"/>
    </source>
</evidence>
<evidence type="ECO:0000313" key="3">
    <source>
        <dbReference type="Proteomes" id="UP000007050"/>
    </source>
</evidence>
<name>D4MIX5_9FIRM</name>
<evidence type="ECO:0000256" key="1">
    <source>
        <dbReference type="SAM" id="MobiDB-lite"/>
    </source>
</evidence>
<gene>
    <name evidence="2" type="ORF">ES1_05890</name>
</gene>
<dbReference type="HOGENOM" id="CLU_2787680_0_0_9"/>